<dbReference type="AlphaFoldDB" id="A0A0F9Q1T1"/>
<sequence length="79" mass="9109">MKKYRARWDYWKWQNGEMCDEGSCWLTDDDHIGSSTEAAVGTLGETINRIARMSRNEPRTVTSGGWVLESKRKGWIAVE</sequence>
<name>A0A0F9Q1T1_9ZZZZ</name>
<accession>A0A0F9Q1T1</accession>
<reference evidence="1" key="1">
    <citation type="journal article" date="2015" name="Nature">
        <title>Complex archaea that bridge the gap between prokaryotes and eukaryotes.</title>
        <authorList>
            <person name="Spang A."/>
            <person name="Saw J.H."/>
            <person name="Jorgensen S.L."/>
            <person name="Zaremba-Niedzwiedzka K."/>
            <person name="Martijn J."/>
            <person name="Lind A.E."/>
            <person name="van Eijk R."/>
            <person name="Schleper C."/>
            <person name="Guy L."/>
            <person name="Ettema T.J."/>
        </authorList>
    </citation>
    <scope>NUCLEOTIDE SEQUENCE</scope>
</reference>
<protein>
    <submittedName>
        <fullName evidence="1">Uncharacterized protein</fullName>
    </submittedName>
</protein>
<comment type="caution">
    <text evidence="1">The sequence shown here is derived from an EMBL/GenBank/DDBJ whole genome shotgun (WGS) entry which is preliminary data.</text>
</comment>
<organism evidence="1">
    <name type="scientific">marine sediment metagenome</name>
    <dbReference type="NCBI Taxonomy" id="412755"/>
    <lineage>
        <taxon>unclassified sequences</taxon>
        <taxon>metagenomes</taxon>
        <taxon>ecological metagenomes</taxon>
    </lineage>
</organism>
<proteinExistence type="predicted"/>
<dbReference type="EMBL" id="LAZR01005506">
    <property type="protein sequence ID" value="KKM99347.1"/>
    <property type="molecule type" value="Genomic_DNA"/>
</dbReference>
<gene>
    <name evidence="1" type="ORF">LCGC14_1148730</name>
</gene>
<evidence type="ECO:0000313" key="1">
    <source>
        <dbReference type="EMBL" id="KKM99347.1"/>
    </source>
</evidence>